<dbReference type="GO" id="GO:0004222">
    <property type="term" value="F:metalloendopeptidase activity"/>
    <property type="evidence" value="ECO:0007669"/>
    <property type="project" value="TreeGrafter"/>
</dbReference>
<dbReference type="RefSeq" id="WP_167043778.1">
    <property type="nucleotide sequence ID" value="NZ_JAAOZB010000001.1"/>
</dbReference>
<comment type="caution">
    <text evidence="3">The sequence shown here is derived from an EMBL/GenBank/DDBJ whole genome shotgun (WGS) entry which is preliminary data.</text>
</comment>
<dbReference type="Pfam" id="PF01551">
    <property type="entry name" value="Peptidase_M23"/>
    <property type="match status" value="1"/>
</dbReference>
<keyword evidence="4" id="KW-1185">Reference proteome</keyword>
<evidence type="ECO:0000313" key="4">
    <source>
        <dbReference type="Proteomes" id="UP000526083"/>
    </source>
</evidence>
<sequence length="352" mass="35969">MRANGARSAGQVPTVVAASVAEDIPANDADRNVDPEWLSVPLAAEVPTIDTGNVSDADDSAVDEFAAAAKLFSFTGELPIQVAAAAMASETHDLAASQRTARRGWGRFRGAAFKRATTTSLSISIVGVVGLLAVGMTTPAQAVSAAAVSSSSTSLVAGGDVAGDAEEIQAYVAPADVENVALSRADYSTGSVAATAAELGITQPTDFYVNDPDAAIQWPFAVGVSISYGFGWRTGEFHEGADFVPGAGAHVQSIAAGTVRIATESGGAYGVTVVIDHEIDGQLVSTRYGHMQYGSLQVSVGDVVEAGQFIGQTGNTGYSFGAHTHFEVLMNGVTAIDPIAWLEANAGRDSLG</sequence>
<dbReference type="CDD" id="cd12797">
    <property type="entry name" value="M23_peptidase"/>
    <property type="match status" value="1"/>
</dbReference>
<gene>
    <name evidence="3" type="ORF">FHX48_000411</name>
</gene>
<feature type="domain" description="M23ase beta-sheet core" evidence="2">
    <location>
        <begin position="237"/>
        <end position="338"/>
    </location>
</feature>
<dbReference type="SUPFAM" id="SSF51261">
    <property type="entry name" value="Duplicated hybrid motif"/>
    <property type="match status" value="1"/>
</dbReference>
<reference evidence="3 4" key="1">
    <citation type="submission" date="2020-07" db="EMBL/GenBank/DDBJ databases">
        <title>Sequencing the genomes of 1000 actinobacteria strains.</title>
        <authorList>
            <person name="Klenk H.-P."/>
        </authorList>
    </citation>
    <scope>NUCLEOTIDE SEQUENCE [LARGE SCALE GENOMIC DNA]</scope>
    <source>
        <strain evidence="3 4">DSM 27576</strain>
    </source>
</reference>
<proteinExistence type="predicted"/>
<evidence type="ECO:0000313" key="3">
    <source>
        <dbReference type="EMBL" id="MBA8815359.1"/>
    </source>
</evidence>
<protein>
    <submittedName>
        <fullName evidence="3">Murein DD-endopeptidase MepM/ murein hydrolase activator NlpD</fullName>
    </submittedName>
</protein>
<name>A0A7W3JMB3_9MICO</name>
<keyword evidence="3" id="KW-0378">Hydrolase</keyword>
<dbReference type="Proteomes" id="UP000526083">
    <property type="component" value="Unassembled WGS sequence"/>
</dbReference>
<dbReference type="Gene3D" id="2.70.70.10">
    <property type="entry name" value="Glucose Permease (Domain IIA)"/>
    <property type="match status" value="1"/>
</dbReference>
<organism evidence="3 4">
    <name type="scientific">Microbacterium halimionae</name>
    <dbReference type="NCBI Taxonomy" id="1526413"/>
    <lineage>
        <taxon>Bacteria</taxon>
        <taxon>Bacillati</taxon>
        <taxon>Actinomycetota</taxon>
        <taxon>Actinomycetes</taxon>
        <taxon>Micrococcales</taxon>
        <taxon>Microbacteriaceae</taxon>
        <taxon>Microbacterium</taxon>
    </lineage>
</organism>
<dbReference type="InterPro" id="IPR016047">
    <property type="entry name" value="M23ase_b-sheet_dom"/>
</dbReference>
<evidence type="ECO:0000256" key="1">
    <source>
        <dbReference type="ARBA" id="ARBA00022729"/>
    </source>
</evidence>
<evidence type="ECO:0000259" key="2">
    <source>
        <dbReference type="Pfam" id="PF01551"/>
    </source>
</evidence>
<dbReference type="InterPro" id="IPR050570">
    <property type="entry name" value="Cell_wall_metabolism_enzyme"/>
</dbReference>
<accession>A0A7W3JMB3</accession>
<keyword evidence="1" id="KW-0732">Signal</keyword>
<dbReference type="InterPro" id="IPR011055">
    <property type="entry name" value="Dup_hybrid_motif"/>
</dbReference>
<dbReference type="EMBL" id="JACGWY010000001">
    <property type="protein sequence ID" value="MBA8815359.1"/>
    <property type="molecule type" value="Genomic_DNA"/>
</dbReference>
<dbReference type="PANTHER" id="PTHR21666">
    <property type="entry name" value="PEPTIDASE-RELATED"/>
    <property type="match status" value="1"/>
</dbReference>
<dbReference type="AlphaFoldDB" id="A0A7W3JMB3"/>
<dbReference type="PANTHER" id="PTHR21666:SF289">
    <property type="entry name" value="L-ALA--D-GLU ENDOPEPTIDASE"/>
    <property type="match status" value="1"/>
</dbReference>